<dbReference type="Proteomes" id="UP000245764">
    <property type="component" value="Chromosome 5"/>
</dbReference>
<dbReference type="AlphaFoldDB" id="A0A2H1GHT9"/>
<protein>
    <submittedName>
        <fullName evidence="2">Uncharacterized protein</fullName>
    </submittedName>
</protein>
<evidence type="ECO:0000256" key="1">
    <source>
        <dbReference type="SAM" id="MobiDB-lite"/>
    </source>
</evidence>
<evidence type="ECO:0000313" key="2">
    <source>
        <dbReference type="EMBL" id="SMR53110.1"/>
    </source>
</evidence>
<gene>
    <name evidence="2" type="ORF">ZT1E4_G6385</name>
</gene>
<sequence length="351" mass="39620">MAMESLSREEFAARLAYLQEQKALAKAAAEAAAKEMKINEDIEMMRRQQKQSALIDLTAESSLKIKMEILHTPESERLHNDEEPEAILFNETPINTPAHNDHDPVAASVTAERNLDFRHQHLVLLDSDVPEQRTTQRWRKRKSSESSVKTTPTDHQRFSQIFEDDEYRTITRALEGDDLVELRCKLCNGNCGRYSNTLLFFRGVSGFRTHIQVSHPSSLPAGGKLTAREIVQRCAYRTLSDEEKQAVMGHDHAAFKVEKILARGADAGAPIHAPRGPRKKRSRPSQEESNTLDDIVIRSRSTFAPIAGTDNPPSAATNDQDDDGVEIQLEQHSKMKTRGAEKRKRAKHHME</sequence>
<organism evidence="2 3">
    <name type="scientific">Zymoseptoria tritici ST99CH_1E4</name>
    <dbReference type="NCBI Taxonomy" id="1276532"/>
    <lineage>
        <taxon>Eukaryota</taxon>
        <taxon>Fungi</taxon>
        <taxon>Dikarya</taxon>
        <taxon>Ascomycota</taxon>
        <taxon>Pezizomycotina</taxon>
        <taxon>Dothideomycetes</taxon>
        <taxon>Dothideomycetidae</taxon>
        <taxon>Mycosphaerellales</taxon>
        <taxon>Mycosphaerellaceae</taxon>
        <taxon>Zymoseptoria</taxon>
    </lineage>
</organism>
<name>A0A2H1GHT9_ZYMTR</name>
<proteinExistence type="predicted"/>
<accession>A0A2H1GHT9</accession>
<reference evidence="3" key="1">
    <citation type="submission" date="2017-05" db="EMBL/GenBank/DDBJ databases">
        <authorList>
            <person name="Song R."/>
            <person name="Chenine A.L."/>
            <person name="Ruprecht R.M."/>
        </authorList>
    </citation>
    <scope>NUCLEOTIDE SEQUENCE [LARGE SCALE GENOMIC DNA]</scope>
</reference>
<feature type="region of interest" description="Disordered" evidence="1">
    <location>
        <begin position="133"/>
        <end position="154"/>
    </location>
</feature>
<feature type="compositionally biased region" description="Basic residues" evidence="1">
    <location>
        <begin position="334"/>
        <end position="351"/>
    </location>
</feature>
<evidence type="ECO:0000313" key="3">
    <source>
        <dbReference type="Proteomes" id="UP000245764"/>
    </source>
</evidence>
<feature type="region of interest" description="Disordered" evidence="1">
    <location>
        <begin position="266"/>
        <end position="351"/>
    </location>
</feature>
<dbReference type="EMBL" id="LT854257">
    <property type="protein sequence ID" value="SMR53110.1"/>
    <property type="molecule type" value="Genomic_DNA"/>
</dbReference>